<name>A0ABD2XAU7_9HYME</name>
<feature type="domain" description="HTH psq-type" evidence="8">
    <location>
        <begin position="502"/>
        <end position="543"/>
    </location>
</feature>
<comment type="subcellular location">
    <subcellularLocation>
        <location evidence="1">Nucleus</location>
    </subcellularLocation>
</comment>
<dbReference type="Proteomes" id="UP001627154">
    <property type="component" value="Unassembled WGS sequence"/>
</dbReference>
<feature type="compositionally biased region" description="Polar residues" evidence="7">
    <location>
        <begin position="576"/>
        <end position="601"/>
    </location>
</feature>
<organism evidence="9 10">
    <name type="scientific">Trichogramma kaykai</name>
    <dbReference type="NCBI Taxonomy" id="54128"/>
    <lineage>
        <taxon>Eukaryota</taxon>
        <taxon>Metazoa</taxon>
        <taxon>Ecdysozoa</taxon>
        <taxon>Arthropoda</taxon>
        <taxon>Hexapoda</taxon>
        <taxon>Insecta</taxon>
        <taxon>Pterygota</taxon>
        <taxon>Neoptera</taxon>
        <taxon>Endopterygota</taxon>
        <taxon>Hymenoptera</taxon>
        <taxon>Apocrita</taxon>
        <taxon>Proctotrupomorpha</taxon>
        <taxon>Chalcidoidea</taxon>
        <taxon>Trichogrammatidae</taxon>
        <taxon>Trichogramma</taxon>
    </lineage>
</organism>
<keyword evidence="4" id="KW-0805">Transcription regulation</keyword>
<feature type="domain" description="HTH psq-type" evidence="8">
    <location>
        <begin position="681"/>
        <end position="722"/>
    </location>
</feature>
<evidence type="ECO:0000256" key="6">
    <source>
        <dbReference type="ARBA" id="ARBA00023163"/>
    </source>
</evidence>
<feature type="compositionally biased region" description="Basic residues" evidence="7">
    <location>
        <begin position="662"/>
        <end position="672"/>
    </location>
</feature>
<feature type="compositionally biased region" description="Low complexity" evidence="7">
    <location>
        <begin position="206"/>
        <end position="217"/>
    </location>
</feature>
<feature type="region of interest" description="Disordered" evidence="7">
    <location>
        <begin position="456"/>
        <end position="479"/>
    </location>
</feature>
<dbReference type="InterPro" id="IPR036388">
    <property type="entry name" value="WH-like_DNA-bd_sf"/>
</dbReference>
<keyword evidence="6" id="KW-0804">Transcription</keyword>
<evidence type="ECO:0000256" key="3">
    <source>
        <dbReference type="ARBA" id="ARBA00022553"/>
    </source>
</evidence>
<accession>A0ABD2XAU7</accession>
<evidence type="ECO:0000256" key="4">
    <source>
        <dbReference type="ARBA" id="ARBA00023015"/>
    </source>
</evidence>
<dbReference type="InterPro" id="IPR009057">
    <property type="entry name" value="Homeodomain-like_sf"/>
</dbReference>
<dbReference type="GO" id="GO:0005634">
    <property type="term" value="C:nucleus"/>
    <property type="evidence" value="ECO:0007669"/>
    <property type="project" value="UniProtKB-SubCell"/>
</dbReference>
<evidence type="ECO:0000313" key="9">
    <source>
        <dbReference type="EMBL" id="KAL3402185.1"/>
    </source>
</evidence>
<comment type="caution">
    <text evidence="9">The sequence shown here is derived from an EMBL/GenBank/DDBJ whole genome shotgun (WGS) entry which is preliminary data.</text>
</comment>
<proteinExistence type="predicted"/>
<dbReference type="InterPro" id="IPR007889">
    <property type="entry name" value="HTH_Psq"/>
</dbReference>
<gene>
    <name evidence="9" type="ORF">TKK_004731</name>
</gene>
<feature type="region of interest" description="Disordered" evidence="7">
    <location>
        <begin position="645"/>
        <end position="678"/>
    </location>
</feature>
<feature type="compositionally biased region" description="Low complexity" evidence="7">
    <location>
        <begin position="456"/>
        <end position="473"/>
    </location>
</feature>
<keyword evidence="5" id="KW-0238">DNA-binding</keyword>
<evidence type="ECO:0000259" key="8">
    <source>
        <dbReference type="Pfam" id="PF04218"/>
    </source>
</evidence>
<dbReference type="Pfam" id="PF04218">
    <property type="entry name" value="CENP-B_N"/>
    <property type="match status" value="5"/>
</dbReference>
<dbReference type="PANTHER" id="PTHR33215:SF13">
    <property type="entry name" value="PROTEIN DISTAL ANTENNA"/>
    <property type="match status" value="1"/>
</dbReference>
<evidence type="ECO:0000313" key="10">
    <source>
        <dbReference type="Proteomes" id="UP001627154"/>
    </source>
</evidence>
<feature type="compositionally biased region" description="Polar residues" evidence="7">
    <location>
        <begin position="27"/>
        <end position="64"/>
    </location>
</feature>
<feature type="compositionally biased region" description="Low complexity" evidence="7">
    <location>
        <begin position="814"/>
        <end position="831"/>
    </location>
</feature>
<feature type="compositionally biased region" description="Polar residues" evidence="7">
    <location>
        <begin position="218"/>
        <end position="243"/>
    </location>
</feature>
<feature type="compositionally biased region" description="Polar residues" evidence="7">
    <location>
        <begin position="649"/>
        <end position="660"/>
    </location>
</feature>
<dbReference type="SUPFAM" id="SSF46689">
    <property type="entry name" value="Homeodomain-like"/>
    <property type="match status" value="5"/>
</dbReference>
<dbReference type="AlphaFoldDB" id="A0ABD2XAU7"/>
<dbReference type="PANTHER" id="PTHR33215">
    <property type="entry name" value="PROTEIN DISTAL ANTENNA"/>
    <property type="match status" value="1"/>
</dbReference>
<evidence type="ECO:0000256" key="2">
    <source>
        <dbReference type="ARBA" id="ARBA00022473"/>
    </source>
</evidence>
<feature type="compositionally biased region" description="Low complexity" evidence="7">
    <location>
        <begin position="564"/>
        <end position="575"/>
    </location>
</feature>
<feature type="domain" description="HTH psq-type" evidence="8">
    <location>
        <begin position="860"/>
        <end position="901"/>
    </location>
</feature>
<keyword evidence="10" id="KW-1185">Reference proteome</keyword>
<keyword evidence="2" id="KW-0217">Developmental protein</keyword>
<dbReference type="InterPro" id="IPR051839">
    <property type="entry name" value="RD_transcriptional_regulator"/>
</dbReference>
<keyword evidence="3" id="KW-0597">Phosphoprotein</keyword>
<evidence type="ECO:0000256" key="5">
    <source>
        <dbReference type="ARBA" id="ARBA00023125"/>
    </source>
</evidence>
<protein>
    <recommendedName>
        <fullName evidence="8">HTH psq-type domain-containing protein</fullName>
    </recommendedName>
</protein>
<dbReference type="EMBL" id="JBJJXI010000037">
    <property type="protein sequence ID" value="KAL3402185.1"/>
    <property type="molecule type" value="Genomic_DNA"/>
</dbReference>
<evidence type="ECO:0000256" key="7">
    <source>
        <dbReference type="SAM" id="MobiDB-lite"/>
    </source>
</evidence>
<sequence>MRGWCKEVPVALEIKKNLKPQVDDESLASSRPRSESPLNNLVSSACTVNTNSPVTTINRSSQTSKNHDLDECHNQTNGSTMTREDKEAGVLINMASFSYASSSSMRDSSNSWLGSMTPHSSKSIRIMKQRKNSKGKPFYSSSNKRVVTPEVKLEAIECVLIYGQTKASVARTYNIPESTLRGWCKEVPVALEIKKNLKPQVDDESLASSSPRSESPLNNLVSSACTVNTNSPVTTINRSSQTSKNHDLDECHNQTNGSTMTREDKEAGVLINMASFSYASSSSMRDSSNSWLGSMTPHSSKSIRIMKQRKNSKGKPFYSSSNKRVVTPEVKLEAIECVLIYGQTKASVARTYNIPESTLRGWCKEVPVALEIKKNLKPQVDDECLASSSPRSESPLNNLVSSARTVNTNSPVTTINLSSQTCKKHDLDECHNQTYGSTMTREDKEAGVLINMAGPSYASSSSVRDSSNSSLGSMTPRTSKSIRIMKQRKKSKGKPFYSSSNKRVVTPEVKLEAIECVLIYGQTKASVARTYNIPESTLRGWCKEVPVALEIKKNLKPQVDDESLASSSPRSESPLNNLVSSACTVNTNSPVTTINRSSQTSKNHDLDECHNQTYGSTMTREDKEAGVLINMASFSYASSSSMRDSSNSWLGSMTPHSSKSIRIMKQRKKSKGKPFYSSSNKRVVTPEVKLEAIECVLIYGQTKASVARTYNIPESTLRGWCKEVPVALEIKKNLKPQVDDECLASSSPRSESPLNNLVSSARTVNTNSPVTTINLSSQTCKKHDLDECHNQTYGSTMTREDKEAGVLINMAGPSYASSSSVRDSSNSSLGSMTPRTSKSIRIMKQRKKSKGKPFYSSSNKRVVTPEVKLEAIECVLIYGQTKASVARTYNIPESTLRGWCKEVPVALEIKKNLKPQVDDECLASSSPRSESPLNNLVSSACTVNTNSPVTTINLSSQTSKNHDLDECHNQTNGSTTTIEDKEAGVMKGEEFMKFLEGYTGPLVTQFQIKILRSMMENLKVNLKVTDDAINKQLT</sequence>
<dbReference type="GO" id="GO:0003677">
    <property type="term" value="F:DNA binding"/>
    <property type="evidence" value="ECO:0007669"/>
    <property type="project" value="UniProtKB-KW"/>
</dbReference>
<evidence type="ECO:0000256" key="1">
    <source>
        <dbReference type="ARBA" id="ARBA00004123"/>
    </source>
</evidence>
<feature type="domain" description="HTH psq-type" evidence="8">
    <location>
        <begin position="144"/>
        <end position="185"/>
    </location>
</feature>
<feature type="region of interest" description="Disordered" evidence="7">
    <location>
        <begin position="200"/>
        <end position="261"/>
    </location>
</feature>
<feature type="region of interest" description="Disordered" evidence="7">
    <location>
        <begin position="558"/>
        <end position="610"/>
    </location>
</feature>
<reference evidence="9 10" key="1">
    <citation type="journal article" date="2024" name="bioRxiv">
        <title>A reference genome for Trichogramma kaykai: A tiny desert-dwelling parasitoid wasp with competing sex-ratio distorters.</title>
        <authorList>
            <person name="Culotta J."/>
            <person name="Lindsey A.R."/>
        </authorList>
    </citation>
    <scope>NUCLEOTIDE SEQUENCE [LARGE SCALE GENOMIC DNA]</scope>
    <source>
        <strain evidence="9 10">KSX58</strain>
    </source>
</reference>
<feature type="region of interest" description="Disordered" evidence="7">
    <location>
        <begin position="814"/>
        <end position="837"/>
    </location>
</feature>
<feature type="region of interest" description="Disordered" evidence="7">
    <location>
        <begin position="21"/>
        <end position="84"/>
    </location>
</feature>
<feature type="domain" description="HTH psq-type" evidence="8">
    <location>
        <begin position="323"/>
        <end position="364"/>
    </location>
</feature>
<dbReference type="Gene3D" id="1.10.10.10">
    <property type="entry name" value="Winged helix-like DNA-binding domain superfamily/Winged helix DNA-binding domain"/>
    <property type="match status" value="5"/>
</dbReference>